<organism evidence="1 2">
    <name type="scientific">Candidatus Iainarchaeum sp</name>
    <dbReference type="NCBI Taxonomy" id="3101447"/>
    <lineage>
        <taxon>Archaea</taxon>
        <taxon>Candidatus Iainarchaeota</taxon>
        <taxon>Candidatus Iainarchaeia</taxon>
        <taxon>Candidatus Iainarchaeales</taxon>
        <taxon>Candidatus Iainarchaeaceae</taxon>
        <taxon>Candidatus Iainarchaeum</taxon>
    </lineage>
</organism>
<dbReference type="EMBL" id="QMWP01000089">
    <property type="protein sequence ID" value="RLG70023.1"/>
    <property type="molecule type" value="Genomic_DNA"/>
</dbReference>
<proteinExistence type="predicted"/>
<reference evidence="1 2" key="1">
    <citation type="submission" date="2018-06" db="EMBL/GenBank/DDBJ databases">
        <title>Extensive metabolic versatility and redundancy in microbially diverse, dynamic hydrothermal sediments.</title>
        <authorList>
            <person name="Dombrowski N."/>
            <person name="Teske A."/>
            <person name="Baker B.J."/>
        </authorList>
    </citation>
    <scope>NUCLEOTIDE SEQUENCE [LARGE SCALE GENOMIC DNA]</scope>
    <source>
        <strain evidence="1">B51_G17</strain>
    </source>
</reference>
<protein>
    <submittedName>
        <fullName evidence="1">Uncharacterized protein</fullName>
    </submittedName>
</protein>
<dbReference type="Proteomes" id="UP000278031">
    <property type="component" value="Unassembled WGS sequence"/>
</dbReference>
<comment type="caution">
    <text evidence="1">The sequence shown here is derived from an EMBL/GenBank/DDBJ whole genome shotgun (WGS) entry which is preliminary data.</text>
</comment>
<accession>A0A497JG71</accession>
<evidence type="ECO:0000313" key="1">
    <source>
        <dbReference type="EMBL" id="RLG70023.1"/>
    </source>
</evidence>
<sequence>MVFTKMSELVIVEPNTNNTMLKLLTRGKKSIKLNAVPLLNGNFVFVEDFIDGKFERREKRKKLSALVSSCDEFIEILCKICEKKKPELIIIEKANAEWFNTAVNILKELLGKDRVTVVSFRERVDSLKADLVITPNGILWN</sequence>
<name>A0A497JG71_9ARCH</name>
<evidence type="ECO:0000313" key="2">
    <source>
        <dbReference type="Proteomes" id="UP000278031"/>
    </source>
</evidence>
<dbReference type="AlphaFoldDB" id="A0A497JG71"/>
<gene>
    <name evidence="1" type="ORF">DRO04_02500</name>
</gene>